<feature type="domain" description="Protein kinase" evidence="10">
    <location>
        <begin position="75"/>
        <end position="330"/>
    </location>
</feature>
<dbReference type="GO" id="GO:0007052">
    <property type="term" value="P:mitotic spindle organization"/>
    <property type="evidence" value="ECO:0007669"/>
    <property type="project" value="TreeGrafter"/>
</dbReference>
<dbReference type="Gene3D" id="3.30.1120.30">
    <property type="entry name" value="POLO box domain"/>
    <property type="match status" value="2"/>
</dbReference>
<evidence type="ECO:0000256" key="7">
    <source>
        <dbReference type="PROSITE-ProRule" id="PRU10141"/>
    </source>
</evidence>
<evidence type="ECO:0000259" key="11">
    <source>
        <dbReference type="PROSITE" id="PS50078"/>
    </source>
</evidence>
<organism evidence="12 13">
    <name type="scientific">Athelia psychrophila</name>
    <dbReference type="NCBI Taxonomy" id="1759441"/>
    <lineage>
        <taxon>Eukaryota</taxon>
        <taxon>Fungi</taxon>
        <taxon>Dikarya</taxon>
        <taxon>Basidiomycota</taxon>
        <taxon>Agaricomycotina</taxon>
        <taxon>Agaricomycetes</taxon>
        <taxon>Agaricomycetidae</taxon>
        <taxon>Atheliales</taxon>
        <taxon>Atheliaceae</taxon>
        <taxon>Athelia</taxon>
    </lineage>
</organism>
<proteinExistence type="inferred from homology"/>
<dbReference type="SUPFAM" id="SSF82615">
    <property type="entry name" value="Polo-box domain"/>
    <property type="match status" value="2"/>
</dbReference>
<dbReference type="SUPFAM" id="SSF56112">
    <property type="entry name" value="Protein kinase-like (PK-like)"/>
    <property type="match status" value="1"/>
</dbReference>
<accession>A0A166GU44</accession>
<dbReference type="InterPro" id="IPR011009">
    <property type="entry name" value="Kinase-like_dom_sf"/>
</dbReference>
<keyword evidence="13" id="KW-1185">Reference proteome</keyword>
<evidence type="ECO:0000256" key="9">
    <source>
        <dbReference type="SAM" id="MobiDB-lite"/>
    </source>
</evidence>
<keyword evidence="5 8" id="KW-0418">Kinase</keyword>
<dbReference type="FunFam" id="1.10.510.10:FF:000647">
    <property type="entry name" value="Serine/threonine-protein kinase"/>
    <property type="match status" value="1"/>
</dbReference>
<keyword evidence="3" id="KW-0677">Repeat</keyword>
<evidence type="ECO:0000256" key="2">
    <source>
        <dbReference type="ARBA" id="ARBA00022679"/>
    </source>
</evidence>
<dbReference type="PROSITE" id="PS00108">
    <property type="entry name" value="PROTEIN_KINASE_ST"/>
    <property type="match status" value="1"/>
</dbReference>
<dbReference type="InterPro" id="IPR000959">
    <property type="entry name" value="POLO_box_dom"/>
</dbReference>
<feature type="compositionally biased region" description="Polar residues" evidence="9">
    <location>
        <begin position="824"/>
        <end position="835"/>
    </location>
</feature>
<evidence type="ECO:0000256" key="8">
    <source>
        <dbReference type="RuleBase" id="RU361162"/>
    </source>
</evidence>
<name>A0A166GU44_9AGAM</name>
<evidence type="ECO:0000313" key="13">
    <source>
        <dbReference type="Proteomes" id="UP000076532"/>
    </source>
</evidence>
<dbReference type="InterPro" id="IPR017441">
    <property type="entry name" value="Protein_kinase_ATP_BS"/>
</dbReference>
<evidence type="ECO:0000313" key="12">
    <source>
        <dbReference type="EMBL" id="KZP18168.1"/>
    </source>
</evidence>
<dbReference type="EC" id="2.7.11.21" evidence="8"/>
<dbReference type="Pfam" id="PF00069">
    <property type="entry name" value="Pkinase"/>
    <property type="match status" value="1"/>
</dbReference>
<dbReference type="InterPro" id="IPR033695">
    <property type="entry name" value="POLO_box_2"/>
</dbReference>
<keyword evidence="1 8" id="KW-0723">Serine/threonine-protein kinase</keyword>
<feature type="region of interest" description="Disordered" evidence="9">
    <location>
        <begin position="1"/>
        <end position="68"/>
    </location>
</feature>
<dbReference type="CDD" id="cd13118">
    <property type="entry name" value="POLO_box_1"/>
    <property type="match status" value="1"/>
</dbReference>
<feature type="compositionally biased region" description="Polar residues" evidence="9">
    <location>
        <begin position="1"/>
        <end position="16"/>
    </location>
</feature>
<dbReference type="PANTHER" id="PTHR24345:SF0">
    <property type="entry name" value="CELL CYCLE SERINE_THREONINE-PROTEIN KINASE CDC5_MSD2"/>
    <property type="match status" value="1"/>
</dbReference>
<evidence type="ECO:0000256" key="1">
    <source>
        <dbReference type="ARBA" id="ARBA00022527"/>
    </source>
</evidence>
<keyword evidence="6 7" id="KW-0067">ATP-binding</keyword>
<evidence type="ECO:0000259" key="10">
    <source>
        <dbReference type="PROSITE" id="PS50011"/>
    </source>
</evidence>
<keyword evidence="4 7" id="KW-0547">Nucleotide-binding</keyword>
<comment type="catalytic activity">
    <reaction evidence="8">
        <text>L-threonyl-[protein] + ATP = O-phospho-L-threonyl-[protein] + ADP + H(+)</text>
        <dbReference type="Rhea" id="RHEA:46608"/>
        <dbReference type="Rhea" id="RHEA-COMP:11060"/>
        <dbReference type="Rhea" id="RHEA-COMP:11605"/>
        <dbReference type="ChEBI" id="CHEBI:15378"/>
        <dbReference type="ChEBI" id="CHEBI:30013"/>
        <dbReference type="ChEBI" id="CHEBI:30616"/>
        <dbReference type="ChEBI" id="CHEBI:61977"/>
        <dbReference type="ChEBI" id="CHEBI:456216"/>
        <dbReference type="EC" id="2.7.11.21"/>
    </reaction>
</comment>
<dbReference type="InterPro" id="IPR000719">
    <property type="entry name" value="Prot_kinase_dom"/>
</dbReference>
<dbReference type="PANTHER" id="PTHR24345">
    <property type="entry name" value="SERINE/THREONINE-PROTEIN KINASE PLK"/>
    <property type="match status" value="1"/>
</dbReference>
<comment type="similarity">
    <text evidence="8">Belongs to the protein kinase superfamily. Ser/Thr protein kinase family. CDC5/Polo subfamily.</text>
</comment>
<dbReference type="OrthoDB" id="408964at2759"/>
<dbReference type="SMART" id="SM00220">
    <property type="entry name" value="S_TKc"/>
    <property type="match status" value="1"/>
</dbReference>
<dbReference type="PROSITE" id="PS50011">
    <property type="entry name" value="PROTEIN_KINASE_DOM"/>
    <property type="match status" value="1"/>
</dbReference>
<dbReference type="PROSITE" id="PS50078">
    <property type="entry name" value="POLO_BOX"/>
    <property type="match status" value="2"/>
</dbReference>
<dbReference type="GO" id="GO:0005634">
    <property type="term" value="C:nucleus"/>
    <property type="evidence" value="ECO:0007669"/>
    <property type="project" value="TreeGrafter"/>
</dbReference>
<dbReference type="EMBL" id="KV417575">
    <property type="protein sequence ID" value="KZP18168.1"/>
    <property type="molecule type" value="Genomic_DNA"/>
</dbReference>
<protein>
    <recommendedName>
        <fullName evidence="8">Serine/threonine-protein kinase</fullName>
        <ecNumber evidence="8">2.7.11.21</ecNumber>
    </recommendedName>
</protein>
<dbReference type="AlphaFoldDB" id="A0A166GU44"/>
<sequence>MSAQNYNRVPSVTVQPRRNPLANAPVNQATTQNIPAKPVETVKPPASPPLPRQNTKTAPPSPPKIIEDRSRGFSYKRVGFLGEGGFARVYEIETVNHERLACKVVTKNSLKTKKAKTKLYAEIKIHKSLQHPNIVGFQECFEDEANVYMTLELCPSGSLMDMLRRRRRFTEPEARFFMVQLIGACHYMHTHQVIHRDLKLGNLFLDADMNVKVGDFGLAALIESPGERKKTICGTPNYIAPEVLFDTANGHSFEVDTWSIGVILYTLVIGRPPFQTKDVKTIYKRIRDNEYEFPADREVSQDARELVQEILTPDPQQRPTLHEIVDHSFFIEGIVPGFIPTTAHDSIPSFRHISRAVSQANLAGLRQKSLLDEDQVTSIAVPTAPQSTTTSGGNSASVGTTKLKNSMTSSIAQQEKEFQKAVQPGSPISALLSSARQPLLMSSNGTRESPLLRKLQAAAPANKSPGRAARARGLQNIAEEDDIAAARGPRVRAEDESRKKELEAQKARIVAQMAPPSAVAPAFGKDELENLPPIRKEVKGKERAKDVAREEAAPAVVPALKLNGFDAAGATLTAAFEAKAHGKLFRDPREDVNIPDERVFIVSWVDYCNKYGMGYALTDGSVGVHFNDSTTLVLSADKNHFDYVSARKHGAVYVRKNYTVSEYPEDLKTKVYLLKHFERYIMDRLYGDYSYTFEDTERGKGMDFVQKYLRMKHVIVFKMSHDVLQFNFYDHSKIILSSHGLLVTHIDKNYKMTRWTLSEIMAQALQPPVADPEQAKFNQKLLEKLKYCKEVLASIHNASATQTSEGGDGEIDADFGAPPIKVPSATSKSSKMALR</sequence>
<dbReference type="CDD" id="cd14099">
    <property type="entry name" value="STKc_PLK"/>
    <property type="match status" value="1"/>
</dbReference>
<dbReference type="STRING" id="436010.A0A166GU44"/>
<dbReference type="Proteomes" id="UP000076532">
    <property type="component" value="Unassembled WGS sequence"/>
</dbReference>
<dbReference type="GO" id="GO:0005737">
    <property type="term" value="C:cytoplasm"/>
    <property type="evidence" value="ECO:0007669"/>
    <property type="project" value="TreeGrafter"/>
</dbReference>
<dbReference type="Pfam" id="PF00659">
    <property type="entry name" value="POLO_box"/>
    <property type="match status" value="2"/>
</dbReference>
<feature type="domain" description="POLO box" evidence="11">
    <location>
        <begin position="600"/>
        <end position="683"/>
    </location>
</feature>
<dbReference type="InterPro" id="IPR036947">
    <property type="entry name" value="POLO_box_dom_sf"/>
</dbReference>
<evidence type="ECO:0000256" key="6">
    <source>
        <dbReference type="ARBA" id="ARBA00022840"/>
    </source>
</evidence>
<dbReference type="GO" id="GO:0005816">
    <property type="term" value="C:spindle pole body"/>
    <property type="evidence" value="ECO:0007669"/>
    <property type="project" value="TreeGrafter"/>
</dbReference>
<evidence type="ECO:0000256" key="4">
    <source>
        <dbReference type="ARBA" id="ARBA00022741"/>
    </source>
</evidence>
<dbReference type="Gene3D" id="1.10.510.10">
    <property type="entry name" value="Transferase(Phosphotransferase) domain 1"/>
    <property type="match status" value="1"/>
</dbReference>
<reference evidence="12 13" key="1">
    <citation type="journal article" date="2016" name="Mol. Biol. Evol.">
        <title>Comparative Genomics of Early-Diverging Mushroom-Forming Fungi Provides Insights into the Origins of Lignocellulose Decay Capabilities.</title>
        <authorList>
            <person name="Nagy L.G."/>
            <person name="Riley R."/>
            <person name="Tritt A."/>
            <person name="Adam C."/>
            <person name="Daum C."/>
            <person name="Floudas D."/>
            <person name="Sun H."/>
            <person name="Yadav J.S."/>
            <person name="Pangilinan J."/>
            <person name="Larsson K.H."/>
            <person name="Matsuura K."/>
            <person name="Barry K."/>
            <person name="Labutti K."/>
            <person name="Kuo R."/>
            <person name="Ohm R.A."/>
            <person name="Bhattacharya S.S."/>
            <person name="Shirouzu T."/>
            <person name="Yoshinaga Y."/>
            <person name="Martin F.M."/>
            <person name="Grigoriev I.V."/>
            <person name="Hibbett D.S."/>
        </authorList>
    </citation>
    <scope>NUCLEOTIDE SEQUENCE [LARGE SCALE GENOMIC DNA]</scope>
    <source>
        <strain evidence="12 13">CBS 109695</strain>
    </source>
</reference>
<dbReference type="FunFam" id="3.30.200.20:FF:000042">
    <property type="entry name" value="Aurora kinase A"/>
    <property type="match status" value="1"/>
</dbReference>
<dbReference type="GO" id="GO:0000922">
    <property type="term" value="C:spindle pole"/>
    <property type="evidence" value="ECO:0007669"/>
    <property type="project" value="TreeGrafter"/>
</dbReference>
<gene>
    <name evidence="12" type="ORF">FIBSPDRAFT_829692</name>
</gene>
<evidence type="ECO:0000256" key="3">
    <source>
        <dbReference type="ARBA" id="ARBA00022737"/>
    </source>
</evidence>
<dbReference type="GO" id="GO:0000776">
    <property type="term" value="C:kinetochore"/>
    <property type="evidence" value="ECO:0007669"/>
    <property type="project" value="TreeGrafter"/>
</dbReference>
<evidence type="ECO:0000256" key="5">
    <source>
        <dbReference type="ARBA" id="ARBA00022777"/>
    </source>
</evidence>
<feature type="domain" description="POLO box" evidence="11">
    <location>
        <begin position="704"/>
        <end position="797"/>
    </location>
</feature>
<dbReference type="InterPro" id="IPR008271">
    <property type="entry name" value="Ser/Thr_kinase_AS"/>
</dbReference>
<dbReference type="GO" id="GO:0004674">
    <property type="term" value="F:protein serine/threonine kinase activity"/>
    <property type="evidence" value="ECO:0007669"/>
    <property type="project" value="UniProtKB-KW"/>
</dbReference>
<feature type="binding site" evidence="7">
    <location>
        <position position="103"/>
    </location>
    <ligand>
        <name>ATP</name>
        <dbReference type="ChEBI" id="CHEBI:30616"/>
    </ligand>
</feature>
<feature type="region of interest" description="Disordered" evidence="9">
    <location>
        <begin position="801"/>
        <end position="835"/>
    </location>
</feature>
<dbReference type="Gene3D" id="3.30.200.20">
    <property type="entry name" value="Phosphorylase Kinase, domain 1"/>
    <property type="match status" value="1"/>
</dbReference>
<dbReference type="CDD" id="cd13117">
    <property type="entry name" value="POLO_box_2"/>
    <property type="match status" value="1"/>
</dbReference>
<feature type="compositionally biased region" description="Polar residues" evidence="9">
    <location>
        <begin position="25"/>
        <end position="34"/>
    </location>
</feature>
<dbReference type="PROSITE" id="PS00107">
    <property type="entry name" value="PROTEIN_KINASE_ATP"/>
    <property type="match status" value="1"/>
</dbReference>
<dbReference type="InterPro" id="IPR033701">
    <property type="entry name" value="POLO_box_1"/>
</dbReference>
<keyword evidence="2 8" id="KW-0808">Transferase</keyword>
<dbReference type="GO" id="GO:0005524">
    <property type="term" value="F:ATP binding"/>
    <property type="evidence" value="ECO:0007669"/>
    <property type="project" value="UniProtKB-UniRule"/>
</dbReference>